<accession>A0A846H7F6</accession>
<dbReference type="AlphaFoldDB" id="A0A846H7F6"/>
<name>A0A846H7F6_9CYAN</name>
<feature type="compositionally biased region" description="Low complexity" evidence="1">
    <location>
        <begin position="44"/>
        <end position="67"/>
    </location>
</feature>
<evidence type="ECO:0000313" key="2">
    <source>
        <dbReference type="EMBL" id="NEU72560.1"/>
    </source>
</evidence>
<proteinExistence type="predicted"/>
<protein>
    <submittedName>
        <fullName evidence="2">Uncharacterized protein</fullName>
    </submittedName>
</protein>
<comment type="caution">
    <text evidence="2">The sequence shown here is derived from an EMBL/GenBank/DDBJ whole genome shotgun (WGS) entry which is preliminary data.</text>
</comment>
<reference evidence="2 3" key="1">
    <citation type="journal article" date="2015" name="Genome Announc.">
        <title>Draft Genome Sequence of Cyanobacterium Hassallia byssoidea Strain VB512170, Isolated from Monuments in India.</title>
        <authorList>
            <person name="Singh D."/>
            <person name="Chandrababunaidu M.M."/>
            <person name="Panda A."/>
            <person name="Sen D."/>
            <person name="Bhattacharyya S."/>
            <person name="Adhikary S.P."/>
            <person name="Tripathy S."/>
        </authorList>
    </citation>
    <scope>NUCLEOTIDE SEQUENCE [LARGE SCALE GENOMIC DNA]</scope>
    <source>
        <strain evidence="2 3">VB512170</strain>
    </source>
</reference>
<feature type="region of interest" description="Disordered" evidence="1">
    <location>
        <begin position="42"/>
        <end position="67"/>
    </location>
</feature>
<organism evidence="2 3">
    <name type="scientific">Hassallia byssoidea VB512170</name>
    <dbReference type="NCBI Taxonomy" id="1304833"/>
    <lineage>
        <taxon>Bacteria</taxon>
        <taxon>Bacillati</taxon>
        <taxon>Cyanobacteriota</taxon>
        <taxon>Cyanophyceae</taxon>
        <taxon>Nostocales</taxon>
        <taxon>Tolypothrichaceae</taxon>
        <taxon>Hassallia</taxon>
    </lineage>
</organism>
<dbReference type="Proteomes" id="UP000031549">
    <property type="component" value="Unassembled WGS sequence"/>
</dbReference>
<evidence type="ECO:0000313" key="3">
    <source>
        <dbReference type="Proteomes" id="UP000031549"/>
    </source>
</evidence>
<gene>
    <name evidence="2" type="ORF">PI95_008250</name>
</gene>
<sequence>MNNKLVGSLFAGLTNGVVRGVAQVAVGAFVTGVLNAVGIETEDNNLTSDSQNDSDSNSDSFDNNTEA</sequence>
<dbReference type="RefSeq" id="WP_039754715.1">
    <property type="nucleotide sequence ID" value="NZ_JTCM02000011.1"/>
</dbReference>
<keyword evidence="3" id="KW-1185">Reference proteome</keyword>
<dbReference type="EMBL" id="JTCM02000011">
    <property type="protein sequence ID" value="NEU72560.1"/>
    <property type="molecule type" value="Genomic_DNA"/>
</dbReference>
<evidence type="ECO:0000256" key="1">
    <source>
        <dbReference type="SAM" id="MobiDB-lite"/>
    </source>
</evidence>